<dbReference type="HAMAP" id="MF_00161">
    <property type="entry name" value="LspA"/>
    <property type="match status" value="1"/>
</dbReference>
<comment type="catalytic activity">
    <reaction evidence="9">
        <text>Release of signal peptides from bacterial membrane prolipoproteins. Hydrolyzes -Xaa-Yaa-Zaa-|-(S,diacylglyceryl)Cys-, in which Xaa is hydrophobic (preferably Leu), and Yaa (Ala or Ser) and Zaa (Gly or Ala) have small, neutral side chains.</text>
        <dbReference type="EC" id="3.4.23.36"/>
    </reaction>
</comment>
<evidence type="ECO:0000256" key="11">
    <source>
        <dbReference type="SAM" id="MobiDB-lite"/>
    </source>
</evidence>
<organism evidence="12 13">
    <name type="scientific">Ruania alba</name>
    <dbReference type="NCBI Taxonomy" id="648782"/>
    <lineage>
        <taxon>Bacteria</taxon>
        <taxon>Bacillati</taxon>
        <taxon>Actinomycetota</taxon>
        <taxon>Actinomycetes</taxon>
        <taxon>Micrococcales</taxon>
        <taxon>Ruaniaceae</taxon>
        <taxon>Ruania</taxon>
    </lineage>
</organism>
<dbReference type="InterPro" id="IPR001872">
    <property type="entry name" value="Peptidase_A8"/>
</dbReference>
<evidence type="ECO:0000256" key="3">
    <source>
        <dbReference type="ARBA" id="ARBA00022670"/>
    </source>
</evidence>
<keyword evidence="8 9" id="KW-0472">Membrane</keyword>
<dbReference type="GO" id="GO:0006508">
    <property type="term" value="P:proteolysis"/>
    <property type="evidence" value="ECO:0007669"/>
    <property type="project" value="UniProtKB-KW"/>
</dbReference>
<comment type="similarity">
    <text evidence="1 9 10">Belongs to the peptidase A8 family.</text>
</comment>
<feature type="compositionally biased region" description="Basic and acidic residues" evidence="11">
    <location>
        <begin position="1"/>
        <end position="10"/>
    </location>
</feature>
<dbReference type="RefSeq" id="WP_089771913.1">
    <property type="nucleotide sequence ID" value="NZ_FNTX01000001.1"/>
</dbReference>
<feature type="region of interest" description="Disordered" evidence="11">
    <location>
        <begin position="180"/>
        <end position="216"/>
    </location>
</feature>
<evidence type="ECO:0000256" key="2">
    <source>
        <dbReference type="ARBA" id="ARBA00022475"/>
    </source>
</evidence>
<keyword evidence="4 9" id="KW-0812">Transmembrane</keyword>
<dbReference type="GO" id="GO:0004190">
    <property type="term" value="F:aspartic-type endopeptidase activity"/>
    <property type="evidence" value="ECO:0007669"/>
    <property type="project" value="UniProtKB-UniRule"/>
</dbReference>
<comment type="function">
    <text evidence="9">This protein specifically catalyzes the removal of signal peptides from prolipoproteins.</text>
</comment>
<feature type="transmembrane region" description="Helical" evidence="9">
    <location>
        <begin position="83"/>
        <end position="102"/>
    </location>
</feature>
<name>A0A1H5EAU8_9MICO</name>
<evidence type="ECO:0000256" key="7">
    <source>
        <dbReference type="ARBA" id="ARBA00022989"/>
    </source>
</evidence>
<evidence type="ECO:0000313" key="12">
    <source>
        <dbReference type="EMBL" id="SED88189.1"/>
    </source>
</evidence>
<proteinExistence type="inferred from homology"/>
<dbReference type="UniPathway" id="UPA00665"/>
<feature type="transmembrane region" description="Helical" evidence="9">
    <location>
        <begin position="109"/>
        <end position="127"/>
    </location>
</feature>
<dbReference type="PRINTS" id="PR00781">
    <property type="entry name" value="LIPOSIGPTASE"/>
</dbReference>
<dbReference type="PANTHER" id="PTHR33695:SF1">
    <property type="entry name" value="LIPOPROTEIN SIGNAL PEPTIDASE"/>
    <property type="match status" value="1"/>
</dbReference>
<keyword evidence="3 9" id="KW-0645">Protease</keyword>
<feature type="transmembrane region" description="Helical" evidence="9">
    <location>
        <begin position="147"/>
        <end position="172"/>
    </location>
</feature>
<feature type="active site" evidence="9">
    <location>
        <position position="143"/>
    </location>
</feature>
<sequence>MAGAHEKRDGAQTGTDDGTREHRHRRLLRVVLLLTLGVLVLDQATKQWALATIAEGEYHPLLGDLLGVSLVFNSGAAFSLAEGATWLFTIAAVVVAVVIVKVARRLGSLSWAIALGALLGGNLGNLGDRLFRDPGFAVGHVVDFINYGGYFVGNVADIAIVLSAGAIAVLSFRGIGLSGARSGASATPADTDDGEPAGSGDDEPGDEHVTEGRSDG</sequence>
<dbReference type="EMBL" id="FNTX01000001">
    <property type="protein sequence ID" value="SED88189.1"/>
    <property type="molecule type" value="Genomic_DNA"/>
</dbReference>
<dbReference type="Pfam" id="PF01252">
    <property type="entry name" value="Peptidase_A8"/>
    <property type="match status" value="1"/>
</dbReference>
<keyword evidence="5 9" id="KW-0064">Aspartyl protease</keyword>
<dbReference type="AlphaFoldDB" id="A0A1H5EAU8"/>
<keyword evidence="6 9" id="KW-0378">Hydrolase</keyword>
<evidence type="ECO:0000256" key="1">
    <source>
        <dbReference type="ARBA" id="ARBA00006139"/>
    </source>
</evidence>
<comment type="pathway">
    <text evidence="9">Protein modification; lipoprotein biosynthesis (signal peptide cleavage).</text>
</comment>
<gene>
    <name evidence="9" type="primary">lspA</name>
    <name evidence="12" type="ORF">SAMN04488554_0952</name>
</gene>
<dbReference type="GO" id="GO:0005886">
    <property type="term" value="C:plasma membrane"/>
    <property type="evidence" value="ECO:0007669"/>
    <property type="project" value="UniProtKB-SubCell"/>
</dbReference>
<dbReference type="EC" id="3.4.23.36" evidence="9"/>
<evidence type="ECO:0000256" key="9">
    <source>
        <dbReference type="HAMAP-Rule" id="MF_00161"/>
    </source>
</evidence>
<reference evidence="13" key="1">
    <citation type="submission" date="2016-10" db="EMBL/GenBank/DDBJ databases">
        <authorList>
            <person name="Varghese N."/>
            <person name="Submissions S."/>
        </authorList>
    </citation>
    <scope>NUCLEOTIDE SEQUENCE [LARGE SCALE GENOMIC DNA]</scope>
    <source>
        <strain evidence="13">DSM 21368</strain>
    </source>
</reference>
<accession>A0A1H5EAU8</accession>
<feature type="active site" evidence="9">
    <location>
        <position position="157"/>
    </location>
</feature>
<feature type="transmembrane region" description="Helical" evidence="9">
    <location>
        <begin position="27"/>
        <end position="45"/>
    </location>
</feature>
<dbReference type="OrthoDB" id="4308908at2"/>
<dbReference type="PANTHER" id="PTHR33695">
    <property type="entry name" value="LIPOPROTEIN SIGNAL PEPTIDASE"/>
    <property type="match status" value="1"/>
</dbReference>
<protein>
    <recommendedName>
        <fullName evidence="9">Lipoprotein signal peptidase</fullName>
        <ecNumber evidence="9">3.4.23.36</ecNumber>
    </recommendedName>
    <alternativeName>
        <fullName evidence="9">Prolipoprotein signal peptidase</fullName>
    </alternativeName>
    <alternativeName>
        <fullName evidence="9">Signal peptidase II</fullName>
        <shortName evidence="9">SPase II</shortName>
    </alternativeName>
</protein>
<dbReference type="STRING" id="648782.SAMN04488554_0952"/>
<feature type="compositionally biased region" description="Basic and acidic residues" evidence="11">
    <location>
        <begin position="206"/>
        <end position="216"/>
    </location>
</feature>
<keyword evidence="13" id="KW-1185">Reference proteome</keyword>
<evidence type="ECO:0000256" key="4">
    <source>
        <dbReference type="ARBA" id="ARBA00022692"/>
    </source>
</evidence>
<feature type="compositionally biased region" description="Acidic residues" evidence="11">
    <location>
        <begin position="190"/>
        <end position="205"/>
    </location>
</feature>
<evidence type="ECO:0000256" key="8">
    <source>
        <dbReference type="ARBA" id="ARBA00023136"/>
    </source>
</evidence>
<evidence type="ECO:0000313" key="13">
    <source>
        <dbReference type="Proteomes" id="UP000199220"/>
    </source>
</evidence>
<evidence type="ECO:0000256" key="10">
    <source>
        <dbReference type="RuleBase" id="RU004181"/>
    </source>
</evidence>
<comment type="subcellular location">
    <subcellularLocation>
        <location evidence="9">Cell membrane</location>
        <topology evidence="9">Multi-pass membrane protein</topology>
    </subcellularLocation>
</comment>
<keyword evidence="2 9" id="KW-1003">Cell membrane</keyword>
<dbReference type="Proteomes" id="UP000199220">
    <property type="component" value="Unassembled WGS sequence"/>
</dbReference>
<keyword evidence="7 9" id="KW-1133">Transmembrane helix</keyword>
<evidence type="ECO:0000256" key="5">
    <source>
        <dbReference type="ARBA" id="ARBA00022750"/>
    </source>
</evidence>
<feature type="region of interest" description="Disordered" evidence="11">
    <location>
        <begin position="1"/>
        <end position="21"/>
    </location>
</feature>
<evidence type="ECO:0000256" key="6">
    <source>
        <dbReference type="ARBA" id="ARBA00022801"/>
    </source>
</evidence>